<feature type="chain" id="PRO_5045097997" evidence="2">
    <location>
        <begin position="24"/>
        <end position="185"/>
    </location>
</feature>
<feature type="compositionally biased region" description="Polar residues" evidence="1">
    <location>
        <begin position="51"/>
        <end position="68"/>
    </location>
</feature>
<dbReference type="Pfam" id="PF18050">
    <property type="entry name" value="Cyclophil_like2"/>
    <property type="match status" value="1"/>
</dbReference>
<evidence type="ECO:0000256" key="1">
    <source>
        <dbReference type="SAM" id="MobiDB-lite"/>
    </source>
</evidence>
<dbReference type="InterPro" id="IPR041183">
    <property type="entry name" value="Cyclophilin-like"/>
</dbReference>
<dbReference type="Gene3D" id="2.40.100.20">
    <property type="match status" value="1"/>
</dbReference>
<feature type="region of interest" description="Disordered" evidence="1">
    <location>
        <begin position="29"/>
        <end position="68"/>
    </location>
</feature>
<organism evidence="4 5">
    <name type="scientific">Olsenella absiana</name>
    <dbReference type="NCBI Taxonomy" id="3115222"/>
    <lineage>
        <taxon>Bacteria</taxon>
        <taxon>Bacillati</taxon>
        <taxon>Actinomycetota</taxon>
        <taxon>Coriobacteriia</taxon>
        <taxon>Coriobacteriales</taxon>
        <taxon>Atopobiaceae</taxon>
        <taxon>Olsenella</taxon>
    </lineage>
</organism>
<dbReference type="EMBL" id="JAZGJQ010000009">
    <property type="protein sequence ID" value="MEE6147891.1"/>
    <property type="molecule type" value="Genomic_DNA"/>
</dbReference>
<keyword evidence="2" id="KW-0732">Signal</keyword>
<keyword evidence="5" id="KW-1185">Reference proteome</keyword>
<evidence type="ECO:0000259" key="3">
    <source>
        <dbReference type="Pfam" id="PF18050"/>
    </source>
</evidence>
<evidence type="ECO:0000313" key="5">
    <source>
        <dbReference type="Proteomes" id="UP001332931"/>
    </source>
</evidence>
<reference evidence="4 5" key="1">
    <citation type="submission" date="2024-01" db="EMBL/GenBank/DDBJ databases">
        <title>Description of Olsenella sp. nov., isolated from pig feces.</title>
        <authorList>
            <person name="Chang Y.-H."/>
        </authorList>
    </citation>
    <scope>NUCLEOTIDE SEQUENCE [LARGE SCALE GENOMIC DNA]</scope>
    <source>
        <strain evidence="4 5">YH-ols2223</strain>
    </source>
</reference>
<dbReference type="Proteomes" id="UP001332931">
    <property type="component" value="Unassembled WGS sequence"/>
</dbReference>
<sequence>MKRILLTAALASVLCVSFLGGCAQEQSSDKNGVNASSANAVAPQEIDPANQDATASATNQGEESSMNPSISTVMLSIEGHQFAIDLADNETAAAFATMLPLQTEMSELNSNEKYVYLDSSLPTNASNPGTIEAGDVMLYGDNCLVVFYESHATSYAYTRIGKIADASDLAAVVGSGSISASFAAA</sequence>
<dbReference type="InterPro" id="IPR029000">
    <property type="entry name" value="Cyclophilin-like_dom_sf"/>
</dbReference>
<protein>
    <submittedName>
        <fullName evidence="4">Cyclophilin-like fold protein</fullName>
    </submittedName>
</protein>
<name>A0ABU7RBA9_9ACTN</name>
<dbReference type="RefSeq" id="WP_330958658.1">
    <property type="nucleotide sequence ID" value="NZ_JAZGJQ010000009.1"/>
</dbReference>
<feature type="signal peptide" evidence="2">
    <location>
        <begin position="1"/>
        <end position="23"/>
    </location>
</feature>
<feature type="domain" description="Cyclophilin-like" evidence="3">
    <location>
        <begin position="75"/>
        <end position="182"/>
    </location>
</feature>
<dbReference type="SUPFAM" id="SSF50891">
    <property type="entry name" value="Cyclophilin-like"/>
    <property type="match status" value="1"/>
</dbReference>
<gene>
    <name evidence="4" type="ORF">VXJ25_07850</name>
</gene>
<dbReference type="PROSITE" id="PS51257">
    <property type="entry name" value="PROKAR_LIPOPROTEIN"/>
    <property type="match status" value="1"/>
</dbReference>
<evidence type="ECO:0000256" key="2">
    <source>
        <dbReference type="SAM" id="SignalP"/>
    </source>
</evidence>
<evidence type="ECO:0000313" key="4">
    <source>
        <dbReference type="EMBL" id="MEE6147891.1"/>
    </source>
</evidence>
<comment type="caution">
    <text evidence="4">The sequence shown here is derived from an EMBL/GenBank/DDBJ whole genome shotgun (WGS) entry which is preliminary data.</text>
</comment>
<proteinExistence type="predicted"/>
<feature type="compositionally biased region" description="Low complexity" evidence="1">
    <location>
        <begin position="33"/>
        <end position="42"/>
    </location>
</feature>
<accession>A0ABU7RBA9</accession>